<sequence>MRSVLCLCLPLLLCGFAAADDGSDTPGVAMATAAARLAELLPAEQRDKLHYGFADPERLNWHFIPKDRNGIVLWDLFGEPRKAAEELVKSGLSAAGYAKTLQVRSLEEVLYLFEGGEEAYRRDRRHTHKYHLTIFGTPAATGTWGWRFEGHHMSLNFVIRDGVVVSSTPEMMGANPALIDAGPGRSLRVLAAREDLARAILKACSDEQKKQMWISDKAPDDIRGAAAPQAVVDQPVGLRYADMSPDQQKMFRELLGEYLSVMPTQVVRDRMKAIEKAGMADIRMGWWGDAEVNKRHHYVIQGATFIIEYNNTQNDANHVHSIFRSLEGD</sequence>
<evidence type="ECO:0008006" key="4">
    <source>
        <dbReference type="Google" id="ProtNLM"/>
    </source>
</evidence>
<feature type="signal peptide" evidence="1">
    <location>
        <begin position="1"/>
        <end position="19"/>
    </location>
</feature>
<feature type="non-terminal residue" evidence="2">
    <location>
        <position position="329"/>
    </location>
</feature>
<keyword evidence="3" id="KW-1185">Reference proteome</keyword>
<proteinExistence type="predicted"/>
<dbReference type="PANTHER" id="PTHR37489:SF1">
    <property type="entry name" value="DUF3500 DOMAIN-CONTAINING PROTEIN"/>
    <property type="match status" value="1"/>
</dbReference>
<reference evidence="2 3" key="2">
    <citation type="submission" date="2019-08" db="EMBL/GenBank/DDBJ databases">
        <authorList>
            <person name="Henke P."/>
        </authorList>
    </citation>
    <scope>NUCLEOTIDE SEQUENCE [LARGE SCALE GENOMIC DNA]</scope>
    <source>
        <strain evidence="2">Phe10_nw2017</strain>
    </source>
</reference>
<evidence type="ECO:0000256" key="1">
    <source>
        <dbReference type="SAM" id="SignalP"/>
    </source>
</evidence>
<dbReference type="Proteomes" id="UP000321083">
    <property type="component" value="Unassembled WGS sequence"/>
</dbReference>
<accession>A0A5C6MCA2</accession>
<dbReference type="PANTHER" id="PTHR37489">
    <property type="entry name" value="DUF3500 DOMAIN-CONTAINING PROTEIN"/>
    <property type="match status" value="1"/>
</dbReference>
<evidence type="ECO:0000313" key="2">
    <source>
        <dbReference type="EMBL" id="TWW11765.1"/>
    </source>
</evidence>
<comment type="caution">
    <text evidence="2">The sequence shown here is derived from an EMBL/GenBank/DDBJ whole genome shotgun (WGS) entry which is preliminary data.</text>
</comment>
<dbReference type="InterPro" id="IPR021889">
    <property type="entry name" value="DUF3500"/>
</dbReference>
<organism evidence="2 3">
    <name type="scientific">Planctomyces bekefii</name>
    <dbReference type="NCBI Taxonomy" id="1653850"/>
    <lineage>
        <taxon>Bacteria</taxon>
        <taxon>Pseudomonadati</taxon>
        <taxon>Planctomycetota</taxon>
        <taxon>Planctomycetia</taxon>
        <taxon>Planctomycetales</taxon>
        <taxon>Planctomycetaceae</taxon>
        <taxon>Planctomyces</taxon>
    </lineage>
</organism>
<dbReference type="AlphaFoldDB" id="A0A5C6MCA2"/>
<dbReference type="Pfam" id="PF12006">
    <property type="entry name" value="DUF3500"/>
    <property type="match status" value="1"/>
</dbReference>
<keyword evidence="1" id="KW-0732">Signal</keyword>
<evidence type="ECO:0000313" key="3">
    <source>
        <dbReference type="Proteomes" id="UP000321083"/>
    </source>
</evidence>
<gene>
    <name evidence="2" type="ORF">E3A20_04140</name>
</gene>
<feature type="chain" id="PRO_5023051920" description="DUF3500 domain-containing protein" evidence="1">
    <location>
        <begin position="20"/>
        <end position="329"/>
    </location>
</feature>
<name>A0A5C6MCA2_9PLAN</name>
<protein>
    <recommendedName>
        <fullName evidence="4">DUF3500 domain-containing protein</fullName>
    </recommendedName>
</protein>
<dbReference type="EMBL" id="SRHE01000047">
    <property type="protein sequence ID" value="TWW11765.1"/>
    <property type="molecule type" value="Genomic_DNA"/>
</dbReference>
<reference evidence="2 3" key="1">
    <citation type="submission" date="2019-08" db="EMBL/GenBank/DDBJ databases">
        <title>100 year-old enigma solved: identification of Planctomyces bekefii, the type genus and species of the phylum Planctomycetes.</title>
        <authorList>
            <person name="Svetlana D.N."/>
            <person name="Overmann J."/>
        </authorList>
    </citation>
    <scope>NUCLEOTIDE SEQUENCE [LARGE SCALE GENOMIC DNA]</scope>
    <source>
        <strain evidence="2">Phe10_nw2017</strain>
    </source>
</reference>